<dbReference type="AlphaFoldDB" id="A0A2I0AI98"/>
<evidence type="ECO:0000256" key="8">
    <source>
        <dbReference type="ARBA" id="ARBA00023328"/>
    </source>
</evidence>
<evidence type="ECO:0000256" key="5">
    <source>
        <dbReference type="ARBA" id="ARBA00022776"/>
    </source>
</evidence>
<evidence type="ECO:0000256" key="7">
    <source>
        <dbReference type="ARBA" id="ARBA00023306"/>
    </source>
</evidence>
<evidence type="ECO:0000259" key="10">
    <source>
        <dbReference type="Pfam" id="PF03800"/>
    </source>
</evidence>
<feature type="domain" description="Kinetochore protein Nuf2 N-terminal" evidence="10">
    <location>
        <begin position="5"/>
        <end position="141"/>
    </location>
</feature>
<keyword evidence="5" id="KW-0498">Mitosis</keyword>
<evidence type="ECO:0000313" key="11">
    <source>
        <dbReference type="EMBL" id="PKA55282.1"/>
    </source>
</evidence>
<dbReference type="STRING" id="1088818.A0A2I0AI98"/>
<evidence type="ECO:0000256" key="2">
    <source>
        <dbReference type="ARBA" id="ARBA00005498"/>
    </source>
</evidence>
<dbReference type="InterPro" id="IPR038275">
    <property type="entry name" value="Nuf2_N_sf"/>
</dbReference>
<reference evidence="11 12" key="1">
    <citation type="journal article" date="2017" name="Nature">
        <title>The Apostasia genome and the evolution of orchids.</title>
        <authorList>
            <person name="Zhang G.Q."/>
            <person name="Liu K.W."/>
            <person name="Li Z."/>
            <person name="Lohaus R."/>
            <person name="Hsiao Y.Y."/>
            <person name="Niu S.C."/>
            <person name="Wang J.Y."/>
            <person name="Lin Y.C."/>
            <person name="Xu Q."/>
            <person name="Chen L.J."/>
            <person name="Yoshida K."/>
            <person name="Fujiwara S."/>
            <person name="Wang Z.W."/>
            <person name="Zhang Y.Q."/>
            <person name="Mitsuda N."/>
            <person name="Wang M."/>
            <person name="Liu G.H."/>
            <person name="Pecoraro L."/>
            <person name="Huang H.X."/>
            <person name="Xiao X.J."/>
            <person name="Lin M."/>
            <person name="Wu X.Y."/>
            <person name="Wu W.L."/>
            <person name="Chen Y.Y."/>
            <person name="Chang S.B."/>
            <person name="Sakamoto S."/>
            <person name="Ohme-Takagi M."/>
            <person name="Yagi M."/>
            <person name="Zeng S.J."/>
            <person name="Shen C.Y."/>
            <person name="Yeh C.M."/>
            <person name="Luo Y.B."/>
            <person name="Tsai W.C."/>
            <person name="Van de Peer Y."/>
            <person name="Liu Z.J."/>
        </authorList>
    </citation>
    <scope>NUCLEOTIDE SEQUENCE [LARGE SCALE GENOMIC DNA]</scope>
    <source>
        <strain evidence="12">cv. Shenzhen</strain>
        <tissue evidence="11">Stem</tissue>
    </source>
</reference>
<evidence type="ECO:0000256" key="6">
    <source>
        <dbReference type="ARBA" id="ARBA00023054"/>
    </source>
</evidence>
<organism evidence="11 12">
    <name type="scientific">Apostasia shenzhenica</name>
    <dbReference type="NCBI Taxonomy" id="1088818"/>
    <lineage>
        <taxon>Eukaryota</taxon>
        <taxon>Viridiplantae</taxon>
        <taxon>Streptophyta</taxon>
        <taxon>Embryophyta</taxon>
        <taxon>Tracheophyta</taxon>
        <taxon>Spermatophyta</taxon>
        <taxon>Magnoliopsida</taxon>
        <taxon>Liliopsida</taxon>
        <taxon>Asparagales</taxon>
        <taxon>Orchidaceae</taxon>
        <taxon>Apostasioideae</taxon>
        <taxon>Apostasia</taxon>
    </lineage>
</organism>
<comment type="similarity">
    <text evidence="2">Belongs to the NUF2 family.</text>
</comment>
<proteinExistence type="inferred from homology"/>
<dbReference type="InterPro" id="IPR005549">
    <property type="entry name" value="Kinetochore_Nuf2_N"/>
</dbReference>
<keyword evidence="7" id="KW-0131">Cell cycle</keyword>
<protein>
    <recommendedName>
        <fullName evidence="10">Kinetochore protein Nuf2 N-terminal domain-containing protein</fullName>
    </recommendedName>
</protein>
<gene>
    <name evidence="11" type="ORF">AXF42_Ash003919</name>
</gene>
<evidence type="ECO:0000256" key="4">
    <source>
        <dbReference type="ARBA" id="ARBA00022618"/>
    </source>
</evidence>
<keyword evidence="8" id="KW-0137">Centromere</keyword>
<name>A0A2I0AI98_9ASPA</name>
<dbReference type="GO" id="GO:0031262">
    <property type="term" value="C:Ndc80 complex"/>
    <property type="evidence" value="ECO:0007669"/>
    <property type="project" value="InterPro"/>
</dbReference>
<dbReference type="Gene3D" id="1.10.418.60">
    <property type="entry name" value="Ncd80 complex, Nuf2 subunit"/>
    <property type="match status" value="1"/>
</dbReference>
<keyword evidence="4" id="KW-0132">Cell division</keyword>
<evidence type="ECO:0000313" key="12">
    <source>
        <dbReference type="Proteomes" id="UP000236161"/>
    </source>
</evidence>
<feature type="coiled-coil region" evidence="9">
    <location>
        <begin position="142"/>
        <end position="197"/>
    </location>
</feature>
<dbReference type="EMBL" id="KZ451980">
    <property type="protein sequence ID" value="PKA55282.1"/>
    <property type="molecule type" value="Genomic_DNA"/>
</dbReference>
<dbReference type="OrthoDB" id="8194677at2759"/>
<dbReference type="PANTHER" id="PTHR48441:SF1">
    <property type="entry name" value="NT-3"/>
    <property type="match status" value="1"/>
</dbReference>
<keyword evidence="6 9" id="KW-0175">Coiled coil</keyword>
<dbReference type="GO" id="GO:0051301">
    <property type="term" value="P:cell division"/>
    <property type="evidence" value="ECO:0007669"/>
    <property type="project" value="UniProtKB-KW"/>
</dbReference>
<evidence type="ECO:0000256" key="3">
    <source>
        <dbReference type="ARBA" id="ARBA00022454"/>
    </source>
</evidence>
<sequence>MSLSFSCPELPAAQIVTILREFGIATLRTEDLAAPTADLACTIYSGLLANFYPLRHDLHGQLDFGALQLLDNPEHHADALGAINLFRQMNELLESISCDGFKLGDLLMPDPRRMNLILSAVVNLLLYREEKLVNLQPVFDKLHAFEEKRTKLEQDLEELKKKIMDHEVERQLEEPMVQEVKVEVEKLKQSTQDYNKQQVLMRNQAKELKDKIDAADSKISQVDFELLKKAQAKSELLSEIVQSPEKLQRGLEEKRKKLAEVKNTERIAMQNYQEKTTTMDVYLKASEKLSKLSSRIHAMQEQLNSAKNIEKDVKALKVKLSDDSVSDMSIEAKMADLLGKAKQAEDLLKTIEKERNTRQAEDNQKLDILRTEMEQMLKYLESRERKIEDMVAESDRLRIEADSVREAEMLKQQKLLSKLEEIVHAFHSYSNTTLETLQNFEAELVCKDDNLYKSSTLI</sequence>
<keyword evidence="12" id="KW-1185">Reference proteome</keyword>
<comment type="subcellular location">
    <subcellularLocation>
        <location evidence="1">Chromosome</location>
        <location evidence="1">Centromere</location>
    </subcellularLocation>
</comment>
<keyword evidence="3" id="KW-0158">Chromosome</keyword>
<accession>A0A2I0AI98</accession>
<feature type="coiled-coil region" evidence="9">
    <location>
        <begin position="251"/>
        <end position="407"/>
    </location>
</feature>
<evidence type="ECO:0000256" key="1">
    <source>
        <dbReference type="ARBA" id="ARBA00004584"/>
    </source>
</evidence>
<dbReference type="Pfam" id="PF03800">
    <property type="entry name" value="Nuf2"/>
    <property type="match status" value="1"/>
</dbReference>
<dbReference type="Proteomes" id="UP000236161">
    <property type="component" value="Unassembled WGS sequence"/>
</dbReference>
<dbReference type="PANTHER" id="PTHR48441">
    <property type="match status" value="1"/>
</dbReference>
<evidence type="ECO:0000256" key="9">
    <source>
        <dbReference type="SAM" id="Coils"/>
    </source>
</evidence>